<dbReference type="Gene3D" id="1.10.10.60">
    <property type="entry name" value="Homeodomain-like"/>
    <property type="match status" value="1"/>
</dbReference>
<feature type="region of interest" description="Disordered" evidence="5">
    <location>
        <begin position="1"/>
        <end position="20"/>
    </location>
</feature>
<dbReference type="EMBL" id="CP031165">
    <property type="protein sequence ID" value="AXV09271.1"/>
    <property type="molecule type" value="Genomic_DNA"/>
</dbReference>
<dbReference type="InterPro" id="IPR050109">
    <property type="entry name" value="HTH-type_TetR-like_transc_reg"/>
</dbReference>
<dbReference type="AlphaFoldDB" id="A0A346Y474"/>
<dbReference type="KEGG" id="euz:DVS28_a4610"/>
<dbReference type="Gene3D" id="1.10.357.10">
    <property type="entry name" value="Tetracycline Repressor, domain 2"/>
    <property type="match status" value="1"/>
</dbReference>
<evidence type="ECO:0000256" key="4">
    <source>
        <dbReference type="PROSITE-ProRule" id="PRU00335"/>
    </source>
</evidence>
<name>A0A346Y474_9ACTN</name>
<dbReference type="PROSITE" id="PS50977">
    <property type="entry name" value="HTH_TETR_2"/>
    <property type="match status" value="1"/>
</dbReference>
<keyword evidence="1" id="KW-0805">Transcription regulation</keyword>
<dbReference type="InterPro" id="IPR001647">
    <property type="entry name" value="HTH_TetR"/>
</dbReference>
<organism evidence="7 8">
    <name type="scientific">Euzebya pacifica</name>
    <dbReference type="NCBI Taxonomy" id="1608957"/>
    <lineage>
        <taxon>Bacteria</taxon>
        <taxon>Bacillati</taxon>
        <taxon>Actinomycetota</taxon>
        <taxon>Nitriliruptoria</taxon>
        <taxon>Euzebyales</taxon>
    </lineage>
</organism>
<dbReference type="GO" id="GO:0000976">
    <property type="term" value="F:transcription cis-regulatory region binding"/>
    <property type="evidence" value="ECO:0007669"/>
    <property type="project" value="TreeGrafter"/>
</dbReference>
<keyword evidence="2 4" id="KW-0238">DNA-binding</keyword>
<protein>
    <submittedName>
        <fullName evidence="7">Transcriptional regulator, TetR family</fullName>
    </submittedName>
</protein>
<reference evidence="7 8" key="1">
    <citation type="submission" date="2018-09" db="EMBL/GenBank/DDBJ databases">
        <title>Complete genome sequence of Euzebya sp. DY32-46 isolated from seawater of Pacific Ocean.</title>
        <authorList>
            <person name="Xu L."/>
            <person name="Wu Y.-H."/>
            <person name="Xu X.-W."/>
        </authorList>
    </citation>
    <scope>NUCLEOTIDE SEQUENCE [LARGE SCALE GENOMIC DNA]</scope>
    <source>
        <strain evidence="7 8">DY32-46</strain>
    </source>
</reference>
<sequence length="252" mass="27287">MPSASPVGRRPDTGTRGDRTRAAVVAAARDRFAAEGFERATGARIAADAGVSEPSIAFHFGSKAGLLVAVMQDYYDDLLQRMDAVIDSADAPLDRLRAFARWWMPHTAAHQPLMAVFGRQGRRTTSDEVVEAFRACNRRVTRVMDRLIDDLVHTGVLRPEVSTRVVRDAFFGTTEHLLLGHAATGRPTDLAAAADDVVDLLINGAGIAPDAGRSTRPTHTPDAPDLATMDAKLDRVLARLDELGTSQDRPPR</sequence>
<accession>A0A346Y474</accession>
<dbReference type="SUPFAM" id="SSF46689">
    <property type="entry name" value="Homeodomain-like"/>
    <property type="match status" value="1"/>
</dbReference>
<feature type="DNA-binding region" description="H-T-H motif" evidence="4">
    <location>
        <begin position="41"/>
        <end position="60"/>
    </location>
</feature>
<evidence type="ECO:0000256" key="2">
    <source>
        <dbReference type="ARBA" id="ARBA00023125"/>
    </source>
</evidence>
<dbReference type="SUPFAM" id="SSF48498">
    <property type="entry name" value="Tetracyclin repressor-like, C-terminal domain"/>
    <property type="match status" value="1"/>
</dbReference>
<feature type="domain" description="HTH tetR-type" evidence="6">
    <location>
        <begin position="18"/>
        <end position="78"/>
    </location>
</feature>
<keyword evidence="8" id="KW-1185">Reference proteome</keyword>
<dbReference type="RefSeq" id="WP_164710911.1">
    <property type="nucleotide sequence ID" value="NZ_CP031165.1"/>
</dbReference>
<proteinExistence type="predicted"/>
<evidence type="ECO:0000256" key="5">
    <source>
        <dbReference type="SAM" id="MobiDB-lite"/>
    </source>
</evidence>
<keyword evidence="3" id="KW-0804">Transcription</keyword>
<dbReference type="Proteomes" id="UP000264006">
    <property type="component" value="Chromosome"/>
</dbReference>
<evidence type="ECO:0000313" key="7">
    <source>
        <dbReference type="EMBL" id="AXV09271.1"/>
    </source>
</evidence>
<evidence type="ECO:0000313" key="8">
    <source>
        <dbReference type="Proteomes" id="UP000264006"/>
    </source>
</evidence>
<feature type="compositionally biased region" description="Basic and acidic residues" evidence="5">
    <location>
        <begin position="9"/>
        <end position="20"/>
    </location>
</feature>
<dbReference type="InterPro" id="IPR041490">
    <property type="entry name" value="KstR2_TetR_C"/>
</dbReference>
<evidence type="ECO:0000256" key="3">
    <source>
        <dbReference type="ARBA" id="ARBA00023163"/>
    </source>
</evidence>
<dbReference type="PANTHER" id="PTHR30055">
    <property type="entry name" value="HTH-TYPE TRANSCRIPTIONAL REGULATOR RUTR"/>
    <property type="match status" value="1"/>
</dbReference>
<feature type="region of interest" description="Disordered" evidence="5">
    <location>
        <begin position="208"/>
        <end position="228"/>
    </location>
</feature>
<dbReference type="Pfam" id="PF00440">
    <property type="entry name" value="TetR_N"/>
    <property type="match status" value="1"/>
</dbReference>
<gene>
    <name evidence="7" type="ORF">DVS28_a4610</name>
</gene>
<dbReference type="GO" id="GO:0003700">
    <property type="term" value="F:DNA-binding transcription factor activity"/>
    <property type="evidence" value="ECO:0007669"/>
    <property type="project" value="TreeGrafter"/>
</dbReference>
<evidence type="ECO:0000256" key="1">
    <source>
        <dbReference type="ARBA" id="ARBA00023015"/>
    </source>
</evidence>
<dbReference type="InterPro" id="IPR036271">
    <property type="entry name" value="Tet_transcr_reg_TetR-rel_C_sf"/>
</dbReference>
<dbReference type="Pfam" id="PF17932">
    <property type="entry name" value="TetR_C_24"/>
    <property type="match status" value="1"/>
</dbReference>
<dbReference type="PANTHER" id="PTHR30055:SF234">
    <property type="entry name" value="HTH-TYPE TRANSCRIPTIONAL REGULATOR BETI"/>
    <property type="match status" value="1"/>
</dbReference>
<dbReference type="InterPro" id="IPR009057">
    <property type="entry name" value="Homeodomain-like_sf"/>
</dbReference>
<evidence type="ECO:0000259" key="6">
    <source>
        <dbReference type="PROSITE" id="PS50977"/>
    </source>
</evidence>
<dbReference type="PRINTS" id="PR00455">
    <property type="entry name" value="HTHTETR"/>
</dbReference>